<evidence type="ECO:0000313" key="1">
    <source>
        <dbReference type="EMBL" id="GFY12447.1"/>
    </source>
</evidence>
<dbReference type="EMBL" id="BMAU01021314">
    <property type="protein sequence ID" value="GFY12447.1"/>
    <property type="molecule type" value="Genomic_DNA"/>
</dbReference>
<dbReference type="Proteomes" id="UP000887159">
    <property type="component" value="Unassembled WGS sequence"/>
</dbReference>
<keyword evidence="2" id="KW-1185">Reference proteome</keyword>
<comment type="caution">
    <text evidence="1">The sequence shown here is derived from an EMBL/GenBank/DDBJ whole genome shotgun (WGS) entry which is preliminary data.</text>
</comment>
<sequence length="134" mass="15247">MENSVLDWKYQSNLELSKVSPPGFDNDSKTTEMSVDVIIQIAPELPRRMKTDAWQYCESSERDADGGGHRFRIVRFKTYHNDLIVLRLAECVGQNRYFDSLSCSSNQDWTSPAAWIGALSFRKIPSPAEKKIAS</sequence>
<organism evidence="1 2">
    <name type="scientific">Trichonephila clavipes</name>
    <name type="common">Golden silk orbweaver</name>
    <name type="synonym">Nephila clavipes</name>
    <dbReference type="NCBI Taxonomy" id="2585209"/>
    <lineage>
        <taxon>Eukaryota</taxon>
        <taxon>Metazoa</taxon>
        <taxon>Ecdysozoa</taxon>
        <taxon>Arthropoda</taxon>
        <taxon>Chelicerata</taxon>
        <taxon>Arachnida</taxon>
        <taxon>Araneae</taxon>
        <taxon>Araneomorphae</taxon>
        <taxon>Entelegynae</taxon>
        <taxon>Araneoidea</taxon>
        <taxon>Nephilidae</taxon>
        <taxon>Trichonephila</taxon>
    </lineage>
</organism>
<protein>
    <submittedName>
        <fullName evidence="1">Uncharacterized protein</fullName>
    </submittedName>
</protein>
<gene>
    <name evidence="1" type="ORF">TNCV_1798691</name>
</gene>
<name>A0A8X6SNU2_TRICX</name>
<reference evidence="1" key="1">
    <citation type="submission" date="2020-08" db="EMBL/GenBank/DDBJ databases">
        <title>Multicomponent nature underlies the extraordinary mechanical properties of spider dragline silk.</title>
        <authorList>
            <person name="Kono N."/>
            <person name="Nakamura H."/>
            <person name="Mori M."/>
            <person name="Yoshida Y."/>
            <person name="Ohtoshi R."/>
            <person name="Malay A.D."/>
            <person name="Moran D.A.P."/>
            <person name="Tomita M."/>
            <person name="Numata K."/>
            <person name="Arakawa K."/>
        </authorList>
    </citation>
    <scope>NUCLEOTIDE SEQUENCE</scope>
</reference>
<evidence type="ECO:0000313" key="2">
    <source>
        <dbReference type="Proteomes" id="UP000887159"/>
    </source>
</evidence>
<accession>A0A8X6SNU2</accession>
<dbReference type="AlphaFoldDB" id="A0A8X6SNU2"/>
<proteinExistence type="predicted"/>